<dbReference type="AlphaFoldDB" id="A0AAU8JC98"/>
<dbReference type="EMBL" id="CP159837">
    <property type="protein sequence ID" value="XCM36165.1"/>
    <property type="molecule type" value="Genomic_DNA"/>
</dbReference>
<evidence type="ECO:0000313" key="1">
    <source>
        <dbReference type="EMBL" id="XCM36165.1"/>
    </source>
</evidence>
<sequence>MKYNLQSVLTDFSYEPGILIPGGLADWRADGLAGWRTDGLAGLRVMAGSGRLDW</sequence>
<proteinExistence type="predicted"/>
<dbReference type="RefSeq" id="WP_354635096.1">
    <property type="nucleotide sequence ID" value="NZ_CP159837.1"/>
</dbReference>
<organism evidence="1">
    <name type="scientific">Planktothricoides raciborskii GIHE-MW2</name>
    <dbReference type="NCBI Taxonomy" id="2792601"/>
    <lineage>
        <taxon>Bacteria</taxon>
        <taxon>Bacillati</taxon>
        <taxon>Cyanobacteriota</taxon>
        <taxon>Cyanophyceae</taxon>
        <taxon>Oscillatoriophycideae</taxon>
        <taxon>Oscillatoriales</taxon>
        <taxon>Oscillatoriaceae</taxon>
        <taxon>Planktothricoides</taxon>
    </lineage>
</organism>
<reference evidence="1" key="1">
    <citation type="submission" date="2024-07" db="EMBL/GenBank/DDBJ databases">
        <authorList>
            <person name="Kim Y.J."/>
            <person name="Jeong J.Y."/>
        </authorList>
    </citation>
    <scope>NUCLEOTIDE SEQUENCE</scope>
    <source>
        <strain evidence="1">GIHE-MW2</strain>
    </source>
</reference>
<accession>A0AAU8JC98</accession>
<name>A0AAU8JC98_9CYAN</name>
<protein>
    <submittedName>
        <fullName evidence="1">Uncharacterized protein</fullName>
    </submittedName>
</protein>
<gene>
    <name evidence="1" type="ORF">ABWT76_004904</name>
</gene>